<organism evidence="1 2">
    <name type="scientific">Paenibacillus agaridevorans</name>
    <dbReference type="NCBI Taxonomy" id="171404"/>
    <lineage>
        <taxon>Bacteria</taxon>
        <taxon>Bacillati</taxon>
        <taxon>Bacillota</taxon>
        <taxon>Bacilli</taxon>
        <taxon>Bacillales</taxon>
        <taxon>Paenibacillaceae</taxon>
        <taxon>Paenibacillus</taxon>
    </lineage>
</organism>
<protein>
    <recommendedName>
        <fullName evidence="3">DNA-binding protein</fullName>
    </recommendedName>
</protein>
<dbReference type="SUPFAM" id="SSF47789">
    <property type="entry name" value="C-terminal domain of RNA polymerase alpha subunit"/>
    <property type="match status" value="1"/>
</dbReference>
<proteinExistence type="predicted"/>
<gene>
    <name evidence="1" type="ORF">PAT3040_02155</name>
</gene>
<evidence type="ECO:0000313" key="1">
    <source>
        <dbReference type="EMBL" id="GBG07599.1"/>
    </source>
</evidence>
<reference evidence="1 2" key="1">
    <citation type="submission" date="2017-08" db="EMBL/GenBank/DDBJ databases">
        <title>Substantial Increase in Enzyme Production by Combined Drug-Resistance Mutations in Paenibacillus agaridevorans.</title>
        <authorList>
            <person name="Tanaka Y."/>
            <person name="Funane K."/>
            <person name="Hosaka T."/>
            <person name="Shiwa Y."/>
            <person name="Fujita N."/>
            <person name="Miyazaki T."/>
            <person name="Yoshikawa H."/>
            <person name="Murakami K."/>
            <person name="Kasahara K."/>
            <person name="Inaoka T."/>
            <person name="Hiraga Y."/>
            <person name="Ochi K."/>
        </authorList>
    </citation>
    <scope>NUCLEOTIDE SEQUENCE [LARGE SCALE GENOMIC DNA]</scope>
    <source>
        <strain evidence="1 2">T-3040</strain>
    </source>
</reference>
<dbReference type="AlphaFoldDB" id="A0A2R5EPL3"/>
<accession>A0A2R5EPL3</accession>
<dbReference type="Proteomes" id="UP000245202">
    <property type="component" value="Unassembled WGS sequence"/>
</dbReference>
<keyword evidence="2" id="KW-1185">Reference proteome</keyword>
<evidence type="ECO:0008006" key="3">
    <source>
        <dbReference type="Google" id="ProtNLM"/>
    </source>
</evidence>
<name>A0A2R5EPL3_9BACL</name>
<comment type="caution">
    <text evidence="1">The sequence shown here is derived from an EMBL/GenBank/DDBJ whole genome shotgun (WGS) entry which is preliminary data.</text>
</comment>
<evidence type="ECO:0000313" key="2">
    <source>
        <dbReference type="Proteomes" id="UP000245202"/>
    </source>
</evidence>
<dbReference type="RefSeq" id="WP_108992630.1">
    <property type="nucleotide sequence ID" value="NZ_BDQX01000098.1"/>
</dbReference>
<dbReference type="Gene3D" id="1.10.150.20">
    <property type="entry name" value="5' to 3' exonuclease, C-terminal subdomain"/>
    <property type="match status" value="1"/>
</dbReference>
<dbReference type="EMBL" id="BDQX01000098">
    <property type="protein sequence ID" value="GBG07599.1"/>
    <property type="molecule type" value="Genomic_DNA"/>
</dbReference>
<sequence>MMSQTSIPLPKTSRPAERAMNHVGITTLNHLTSISEAELLRLHGMGPKVIRILKASLEEHGLTFANAKE</sequence>